<dbReference type="KEGG" id="cbk:CLL_A0308"/>
<organism evidence="1">
    <name type="scientific">Clostridium botulinum (strain Eklund 17B / Type B)</name>
    <dbReference type="NCBI Taxonomy" id="935198"/>
    <lineage>
        <taxon>Bacteria</taxon>
        <taxon>Bacillati</taxon>
        <taxon>Bacillota</taxon>
        <taxon>Clostridia</taxon>
        <taxon>Eubacteriales</taxon>
        <taxon>Clostridiaceae</taxon>
        <taxon>Clostridium</taxon>
    </lineage>
</organism>
<dbReference type="AlphaFoldDB" id="B2TIP5"/>
<name>B2TIP5_CLOBB</name>
<reference evidence="1" key="2">
    <citation type="submission" date="2009-08" db="EMBL/GenBank/DDBJ databases">
        <authorList>
            <person name="Shrivastava S."/>
            <person name="Brinkac L.M."/>
            <person name="Dodson R.J."/>
            <person name="Harkins D.M."/>
            <person name="Durkin A.S."/>
            <person name="Sutton G."/>
        </authorList>
    </citation>
    <scope>NUCLEOTIDE SEQUENCE</scope>
    <source>
        <strain evidence="1">Eklund 17B</strain>
    </source>
</reference>
<sequence>MKERIKKVIEQRKKLNMNDDMGIQKCWEDITRILSESEENTIKYLDDCEKDELYWISEVFEDISENLQSQEFIKCLRRLDMKFPELDMTNDIDLAEEYIM</sequence>
<proteinExistence type="predicted"/>
<accession>U4PC33</accession>
<dbReference type="EMBL" id="CP001056">
    <property type="protein sequence ID" value="ACD22057.1"/>
    <property type="molecule type" value="Genomic_DNA"/>
</dbReference>
<reference evidence="1" key="1">
    <citation type="submission" date="2009-06" db="EMBL/GenBank/DDBJ databases">
        <authorList>
            <consortium name="US DOE Joint Genome Institute (JGI-PGF)"/>
            <person name="Lucas S."/>
            <person name="Copeland A."/>
            <person name="Lapidus A."/>
            <person name="Glavina del Rio T."/>
            <person name="Dalin E."/>
            <person name="Tice H."/>
            <person name="Bruce D."/>
            <person name="Goodwin L."/>
            <person name="Pitluck S."/>
            <person name="Kyrpides N."/>
            <person name="Mavromatis K."/>
            <person name="Ivanova N."/>
            <person name="Saunders E."/>
            <person name="Brettin T."/>
            <person name="Detter J.C."/>
            <person name="Han C."/>
            <person name="Larimer F."/>
            <person name="Land M."/>
            <person name="Hauser L."/>
            <person name="Markowitz V."/>
            <person name="Cheng J.-F."/>
            <person name="Hugenholtz P."/>
            <person name="Woyke T."/>
            <person name="Wu D."/>
            <person name="Gronow S."/>
            <person name="Klenk H.-P."/>
            <person name="Eisen J.A."/>
        </authorList>
    </citation>
    <scope>NUCLEOTIDE SEQUENCE</scope>
    <source>
        <strain evidence="1">Eklund 17B</strain>
    </source>
</reference>
<dbReference type="HOGENOM" id="CLU_159929_0_0_9"/>
<gene>
    <name evidence="1" type="ordered locus">CLL_A0308</name>
</gene>
<accession>B2TIP5</accession>
<evidence type="ECO:0000313" key="1">
    <source>
        <dbReference type="EMBL" id="ACD22057.1"/>
    </source>
</evidence>
<dbReference type="PATRIC" id="fig|935198.13.peg.283"/>
<protein>
    <submittedName>
        <fullName evidence="1">Uncharacterized protein</fullName>
    </submittedName>
</protein>